<proteinExistence type="predicted"/>
<feature type="transmembrane region" description="Helical" evidence="1">
    <location>
        <begin position="292"/>
        <end position="313"/>
    </location>
</feature>
<reference evidence="2" key="1">
    <citation type="journal article" date="2009" name="Mol. Biol. Evol.">
        <title>The chloroplast genomes of the green algae Pedinomonas minor, Parachlorella kessleri, and Oocystis solitaria reveal a shared ancestry between the Pedinomonadales and Chlorellales.</title>
        <authorList>
            <person name="Turmel M."/>
            <person name="Otis C."/>
            <person name="Lemieux C."/>
        </authorList>
    </citation>
    <scope>NUCLEOTIDE SEQUENCE</scope>
</reference>
<feature type="transmembrane region" description="Helical" evidence="1">
    <location>
        <begin position="251"/>
        <end position="272"/>
    </location>
</feature>
<dbReference type="EMBL" id="FJ968739">
    <property type="protein sequence ID" value="ACQ90821.1"/>
    <property type="molecule type" value="Genomic_DNA"/>
</dbReference>
<accession>C7BEJ5</accession>
<geneLocation type="chloroplast" evidence="2"/>
<keyword evidence="1" id="KW-1133">Transmembrane helix</keyword>
<feature type="transmembrane region" description="Helical" evidence="1">
    <location>
        <begin position="167"/>
        <end position="185"/>
    </location>
</feature>
<keyword evidence="1" id="KW-0472">Membrane</keyword>
<feature type="transmembrane region" description="Helical" evidence="1">
    <location>
        <begin position="35"/>
        <end position="55"/>
    </location>
</feature>
<gene>
    <name evidence="2" type="primary">ycf1</name>
</gene>
<keyword evidence="1" id="KW-0812">Transmembrane</keyword>
<feature type="transmembrane region" description="Helical" evidence="1">
    <location>
        <begin position="205"/>
        <end position="224"/>
    </location>
</feature>
<sequence length="802" mass="95246">MYFIPLIRDYIEFINNIYESLSGDTNFQTIIQQSLIFLAQNIKFIFVYFISFQWFRDFFYLPVLIPQYSDSILRENFFLETPLLNIFNFLETPYFTQNKIFIGFLNGLFLSLPFSCSQLIYIRRLVIQGNIAGICAGLGNIFGQILFISSVLFGLRFLVIPWFSFEPFNYFIGVFVLLNIVYDLIHERTIRILDWKNKNELLKIFFLNFVLIWTEQSCIFQYLGNLTFEAQPTSLDILSSNSDSTFFISHFNYIFGLFFGCLFFTSIFAFLLQKLSQFIETKLLLLKSNWLIRLNFFFLTCILAFTFTSIPFYGLDFLITAPLGFVSEDKGLKKTFFSQNRVTDPFNLIGDKLSIFLDLKQFDRSIYLKRPILESFEELNYPADYASLIRQGNINLFSQYKEKARKIREIIIKKKESQTENSKTSNLANKKTLKRNDINKDIFFEYPTYFLDSKDNFIPSNIQTRFELSYKESPAFVFEVFLKYSLNKVFWKENYSLVYPELDKKIKQKFYTNPIFKFLLNIDIDNLIKRQPCFFGLSQNQEKLLYKKRLMLSRYYDTLRLYKNIPYVNQFEYFFNGSKSFADRVYNQQFKGTLRVVRRLFSVKTPQQSNILFTLKYDQLLYKRNNELQQNTEKNKNSLNFYHEELNTDFNHQKVFLESVNQTPLYIGWDEELKKIILTNRYLSRSKTSFIKPLPNENKTILFTTWPILDENLTEKELDLNNLQYSLLFKNKKTIQNLNYTSVVPLFEHEYKRSGISSYKSLPSNILKIASSMRELTPPNRGGFVWPGNSNLKISFDNLQKN</sequence>
<name>C7BEJ5_NEGSO</name>
<protein>
    <submittedName>
        <fullName evidence="2">Hypothetical chloroplast RF1</fullName>
    </submittedName>
</protein>
<keyword evidence="2" id="KW-0934">Plastid</keyword>
<keyword evidence="2" id="KW-0150">Chloroplast</keyword>
<evidence type="ECO:0000313" key="2">
    <source>
        <dbReference type="EMBL" id="ACQ90821.1"/>
    </source>
</evidence>
<organism evidence="2">
    <name type="scientific">Neglectella solitaria</name>
    <name type="common">Green alga</name>
    <name type="synonym">Oocystis solitaria</name>
    <dbReference type="NCBI Taxonomy" id="120749"/>
    <lineage>
        <taxon>Eukaryota</taxon>
        <taxon>Viridiplantae</taxon>
        <taxon>Chlorophyta</taxon>
        <taxon>core chlorophytes</taxon>
        <taxon>Trebouxiophyceae</taxon>
        <taxon>Chlorellales</taxon>
        <taxon>Oocystaceae</taxon>
        <taxon>Eremosphaeroideae</taxon>
        <taxon>Neglectella</taxon>
    </lineage>
</organism>
<evidence type="ECO:0000256" key="1">
    <source>
        <dbReference type="SAM" id="Phobius"/>
    </source>
</evidence>
<feature type="transmembrane region" description="Helical" evidence="1">
    <location>
        <begin position="134"/>
        <end position="155"/>
    </location>
</feature>
<dbReference type="AlphaFoldDB" id="C7BEJ5"/>
<feature type="transmembrane region" description="Helical" evidence="1">
    <location>
        <begin position="100"/>
        <end position="122"/>
    </location>
</feature>